<gene>
    <name evidence="1" type="primary">SSCI10800.1</name>
</gene>
<dbReference type="AlphaFoldDB" id="A0A0F7S5G3"/>
<dbReference type="EMBL" id="CCFA01000560">
    <property type="protein sequence ID" value="CDW96303.1"/>
    <property type="molecule type" value="Genomic_DNA"/>
</dbReference>
<organism evidence="1 2">
    <name type="scientific">Sporisorium scitamineum</name>
    <dbReference type="NCBI Taxonomy" id="49012"/>
    <lineage>
        <taxon>Eukaryota</taxon>
        <taxon>Fungi</taxon>
        <taxon>Dikarya</taxon>
        <taxon>Basidiomycota</taxon>
        <taxon>Ustilaginomycotina</taxon>
        <taxon>Ustilaginomycetes</taxon>
        <taxon>Ustilaginales</taxon>
        <taxon>Ustilaginaceae</taxon>
        <taxon>Sporisorium</taxon>
    </lineage>
</organism>
<dbReference type="Proteomes" id="UP000242770">
    <property type="component" value="Unassembled WGS sequence"/>
</dbReference>
<sequence length="35" mass="4250">MLPLHIFPKRRKKPVFLRFVCAAARSRETRFPGHW</sequence>
<name>A0A0F7S5G3_9BASI</name>
<reference evidence="2" key="1">
    <citation type="submission" date="2014-06" db="EMBL/GenBank/DDBJ databases">
        <authorList>
            <person name="Berkman P.J."/>
        </authorList>
    </citation>
    <scope>NUCLEOTIDE SEQUENCE [LARGE SCALE GENOMIC DNA]</scope>
</reference>
<evidence type="ECO:0000313" key="1">
    <source>
        <dbReference type="EMBL" id="CDW96303.1"/>
    </source>
</evidence>
<evidence type="ECO:0000313" key="2">
    <source>
        <dbReference type="Proteomes" id="UP000242770"/>
    </source>
</evidence>
<accession>A0A0F7S5G3</accession>
<keyword evidence="2" id="KW-1185">Reference proteome</keyword>
<protein>
    <submittedName>
        <fullName evidence="1">Uncharacterized protein</fullName>
    </submittedName>
</protein>
<proteinExistence type="predicted"/>